<name>A0ABD5X1P5_9EURY</name>
<evidence type="ECO:0000313" key="4">
    <source>
        <dbReference type="EMBL" id="MFC7124852.1"/>
    </source>
</evidence>
<dbReference type="AlphaFoldDB" id="A0ABD5X1P5"/>
<evidence type="ECO:0000259" key="3">
    <source>
        <dbReference type="Pfam" id="PF13240"/>
    </source>
</evidence>
<feature type="transmembrane region" description="Helical" evidence="2">
    <location>
        <begin position="148"/>
        <end position="177"/>
    </location>
</feature>
<keyword evidence="2" id="KW-1133">Transmembrane helix</keyword>
<comment type="caution">
    <text evidence="4">The sequence shown here is derived from an EMBL/GenBank/DDBJ whole genome shotgun (WGS) entry which is preliminary data.</text>
</comment>
<protein>
    <submittedName>
        <fullName evidence="4">Zinc ribbon domain-containing protein</fullName>
    </submittedName>
</protein>
<keyword evidence="2" id="KW-0472">Membrane</keyword>
<proteinExistence type="predicted"/>
<feature type="compositionally biased region" description="Basic and acidic residues" evidence="1">
    <location>
        <begin position="42"/>
        <end position="54"/>
    </location>
</feature>
<reference evidence="4 5" key="1">
    <citation type="journal article" date="2014" name="Int. J. Syst. Evol. Microbiol.">
        <title>Complete genome sequence of Corynebacterium casei LMG S-19264T (=DSM 44701T), isolated from a smear-ripened cheese.</title>
        <authorList>
            <consortium name="US DOE Joint Genome Institute (JGI-PGF)"/>
            <person name="Walter F."/>
            <person name="Albersmeier A."/>
            <person name="Kalinowski J."/>
            <person name="Ruckert C."/>
        </authorList>
    </citation>
    <scope>NUCLEOTIDE SEQUENCE [LARGE SCALE GENOMIC DNA]</scope>
    <source>
        <strain evidence="4 5">CGMCC 4.7215</strain>
    </source>
</reference>
<evidence type="ECO:0000313" key="5">
    <source>
        <dbReference type="Proteomes" id="UP001596414"/>
    </source>
</evidence>
<feature type="region of interest" description="Disordered" evidence="1">
    <location>
        <begin position="29"/>
        <end position="63"/>
    </location>
</feature>
<gene>
    <name evidence="4" type="ORF">ACFQJ7_02200</name>
</gene>
<evidence type="ECO:0000256" key="2">
    <source>
        <dbReference type="SAM" id="Phobius"/>
    </source>
</evidence>
<dbReference type="InterPro" id="IPR026870">
    <property type="entry name" value="Zinc_ribbon_dom"/>
</dbReference>
<evidence type="ECO:0000256" key="1">
    <source>
        <dbReference type="SAM" id="MobiDB-lite"/>
    </source>
</evidence>
<keyword evidence="2" id="KW-0812">Transmembrane</keyword>
<dbReference type="Proteomes" id="UP001596414">
    <property type="component" value="Unassembled WGS sequence"/>
</dbReference>
<sequence length="181" mass="19290">MKQCPDCGTEVPADGNFCPECGTAVSDEHREATTVHSSGNNHTHEDSEEWKYPVDEPTQTGPRPADHKLLLGAVIALSVIGLFEGGAQILFADTLAEMAQEDFGIGEQISSETLVMAGSFSVGISVAVTGVTAYFYHGGTLKKRYFWVLVAAGVVGFLLAQSLFLMLLTAFGIYGLISVID</sequence>
<dbReference type="RefSeq" id="WP_267638373.1">
    <property type="nucleotide sequence ID" value="NZ_JAODIY010000013.1"/>
</dbReference>
<dbReference type="Pfam" id="PF13240">
    <property type="entry name" value="Zn_Ribbon_1"/>
    <property type="match status" value="1"/>
</dbReference>
<accession>A0ABD5X1P5</accession>
<organism evidence="4 5">
    <name type="scientific">Halovenus rubra</name>
    <dbReference type="NCBI Taxonomy" id="869890"/>
    <lineage>
        <taxon>Archaea</taxon>
        <taxon>Methanobacteriati</taxon>
        <taxon>Methanobacteriota</taxon>
        <taxon>Stenosarchaea group</taxon>
        <taxon>Halobacteria</taxon>
        <taxon>Halobacteriales</taxon>
        <taxon>Haloarculaceae</taxon>
        <taxon>Halovenus</taxon>
    </lineage>
</organism>
<feature type="transmembrane region" description="Helical" evidence="2">
    <location>
        <begin position="114"/>
        <end position="136"/>
    </location>
</feature>
<dbReference type="EMBL" id="JBHSZQ010000002">
    <property type="protein sequence ID" value="MFC7124852.1"/>
    <property type="molecule type" value="Genomic_DNA"/>
</dbReference>
<feature type="transmembrane region" description="Helical" evidence="2">
    <location>
        <begin position="69"/>
        <end position="91"/>
    </location>
</feature>
<feature type="domain" description="Zinc-ribbon" evidence="3">
    <location>
        <begin position="4"/>
        <end position="24"/>
    </location>
</feature>